<comment type="similarity">
    <text evidence="2 7">Belongs to the PstS family.</text>
</comment>
<dbReference type="GO" id="GO:0035435">
    <property type="term" value="P:phosphate ion transmembrane transport"/>
    <property type="evidence" value="ECO:0007669"/>
    <property type="project" value="InterPro"/>
</dbReference>
<evidence type="ECO:0000256" key="8">
    <source>
        <dbReference type="SAM" id="SignalP"/>
    </source>
</evidence>
<reference evidence="11" key="1">
    <citation type="submission" date="2015-08" db="EMBL/GenBank/DDBJ databases">
        <authorList>
            <person name="Varghese N."/>
        </authorList>
    </citation>
    <scope>NUCLEOTIDE SEQUENCE [LARGE SCALE GENOMIC DNA]</scope>
    <source>
        <strain evidence="11">DSM 18181</strain>
    </source>
</reference>
<feature type="signal peptide" evidence="8">
    <location>
        <begin position="1"/>
        <end position="22"/>
    </location>
</feature>
<dbReference type="GO" id="GO:0042301">
    <property type="term" value="F:phosphate ion binding"/>
    <property type="evidence" value="ECO:0007669"/>
    <property type="project" value="InterPro"/>
</dbReference>
<organism evidence="10 11">
    <name type="scientific">Thiomonas bhubaneswarensis</name>
    <dbReference type="NCBI Taxonomy" id="339866"/>
    <lineage>
        <taxon>Bacteria</taxon>
        <taxon>Pseudomonadati</taxon>
        <taxon>Pseudomonadota</taxon>
        <taxon>Betaproteobacteria</taxon>
        <taxon>Burkholderiales</taxon>
        <taxon>Thiomonas</taxon>
    </lineage>
</organism>
<evidence type="ECO:0000256" key="7">
    <source>
        <dbReference type="PIRNR" id="PIRNR002756"/>
    </source>
</evidence>
<keyword evidence="5 7" id="KW-0813">Transport</keyword>
<dbReference type="InterPro" id="IPR024370">
    <property type="entry name" value="PBP_domain"/>
</dbReference>
<evidence type="ECO:0000259" key="9">
    <source>
        <dbReference type="Pfam" id="PF12849"/>
    </source>
</evidence>
<comment type="function">
    <text evidence="1 7">Part of the ABC transporter complex PstSACB involved in phosphate import.</text>
</comment>
<evidence type="ECO:0000256" key="4">
    <source>
        <dbReference type="ARBA" id="ARBA00021889"/>
    </source>
</evidence>
<dbReference type="InterPro" id="IPR050962">
    <property type="entry name" value="Phosphate-bind_PstS"/>
</dbReference>
<dbReference type="Pfam" id="PF12849">
    <property type="entry name" value="PBP_like_2"/>
    <property type="match status" value="1"/>
</dbReference>
<name>A0A0K6I9I2_9BURK</name>
<evidence type="ECO:0000256" key="1">
    <source>
        <dbReference type="ARBA" id="ARBA00002841"/>
    </source>
</evidence>
<keyword evidence="6 7" id="KW-0592">Phosphate transport</keyword>
<evidence type="ECO:0000313" key="10">
    <source>
        <dbReference type="EMBL" id="CUA99673.1"/>
    </source>
</evidence>
<accession>A0A0K6I9I2</accession>
<comment type="subunit">
    <text evidence="3 7">The complex is composed of two ATP-binding proteins (PstB), two transmembrane proteins (PstC and PstA) and a solute-binding protein (PstS).</text>
</comment>
<evidence type="ECO:0000313" key="11">
    <source>
        <dbReference type="Proteomes" id="UP000183649"/>
    </source>
</evidence>
<dbReference type="NCBIfam" id="TIGR00975">
    <property type="entry name" value="3a0107s03"/>
    <property type="match status" value="1"/>
</dbReference>
<dbReference type="PIRSF" id="PIRSF002756">
    <property type="entry name" value="PstS"/>
    <property type="match status" value="1"/>
</dbReference>
<dbReference type="OrthoDB" id="9801510at2"/>
<dbReference type="PANTHER" id="PTHR42996:SF1">
    <property type="entry name" value="PHOSPHATE-BINDING PROTEIN PSTS"/>
    <property type="match status" value="1"/>
</dbReference>
<dbReference type="Gene3D" id="3.40.190.10">
    <property type="entry name" value="Periplasmic binding protein-like II"/>
    <property type="match status" value="2"/>
</dbReference>
<dbReference type="CDD" id="cd13565">
    <property type="entry name" value="PBP2_PstS"/>
    <property type="match status" value="1"/>
</dbReference>
<sequence>MKIIVKSLLASALLAATYSANALEISGAGATFPQPVYEKWAYEFNKAGMGKVNYQGVGSGAGIKQIKAKTVDFGASDMPLTDEELAKDGLIQFPTVMGGVVPVVNIAGIKSNEMKLTGAVLADIYMGKITKWNDPAIAKLNPGVKLPDAQIAVVRRADASGTTFIFSNYLSKTNPEWAEKYKFGTTVNWPVGTGGKGNPGVAGFVTQLPNSIGYVEYAYAKQNPKLDVVDLVNKAGKTVKPSIDAFKAAAAGADWSKTFYQVLTDQPGDASWPITNATYILVHKTADKPEQTADVFKFFQWAYKDGDKAAEGLDYIPMPAAVKEAIYKEWGSVKSASGQQVWK</sequence>
<dbReference type="GO" id="GO:0043190">
    <property type="term" value="C:ATP-binding cassette (ABC) transporter complex"/>
    <property type="evidence" value="ECO:0007669"/>
    <property type="project" value="InterPro"/>
</dbReference>
<evidence type="ECO:0000256" key="6">
    <source>
        <dbReference type="ARBA" id="ARBA00022592"/>
    </source>
</evidence>
<evidence type="ECO:0000256" key="2">
    <source>
        <dbReference type="ARBA" id="ARBA00008725"/>
    </source>
</evidence>
<dbReference type="STRING" id="339866.GCA_001418255_02603"/>
<proteinExistence type="inferred from homology"/>
<dbReference type="PANTHER" id="PTHR42996">
    <property type="entry name" value="PHOSPHATE-BINDING PROTEIN PSTS"/>
    <property type="match status" value="1"/>
</dbReference>
<dbReference type="NCBIfam" id="NF008171">
    <property type="entry name" value="PRK10918.1"/>
    <property type="match status" value="1"/>
</dbReference>
<dbReference type="AlphaFoldDB" id="A0A0K6I9I2"/>
<evidence type="ECO:0000256" key="5">
    <source>
        <dbReference type="ARBA" id="ARBA00022448"/>
    </source>
</evidence>
<keyword evidence="8" id="KW-0732">Signal</keyword>
<protein>
    <recommendedName>
        <fullName evidence="4 7">Phosphate-binding protein PstS</fullName>
    </recommendedName>
</protein>
<dbReference type="SUPFAM" id="SSF53850">
    <property type="entry name" value="Periplasmic binding protein-like II"/>
    <property type="match status" value="1"/>
</dbReference>
<dbReference type="EMBL" id="CYHF01000010">
    <property type="protein sequence ID" value="CUA99673.1"/>
    <property type="molecule type" value="Genomic_DNA"/>
</dbReference>
<dbReference type="InterPro" id="IPR005673">
    <property type="entry name" value="ABC_phos-bd_PstS"/>
</dbReference>
<feature type="domain" description="PBP" evidence="9">
    <location>
        <begin position="19"/>
        <end position="296"/>
    </location>
</feature>
<dbReference type="Proteomes" id="UP000183649">
    <property type="component" value="Unassembled WGS sequence"/>
</dbReference>
<feature type="chain" id="PRO_5005505010" description="Phosphate-binding protein PstS" evidence="8">
    <location>
        <begin position="23"/>
        <end position="343"/>
    </location>
</feature>
<keyword evidence="11" id="KW-1185">Reference proteome</keyword>
<dbReference type="RefSeq" id="WP_055451445.1">
    <property type="nucleotide sequence ID" value="NZ_CYHF01000010.1"/>
</dbReference>
<evidence type="ECO:0000256" key="3">
    <source>
        <dbReference type="ARBA" id="ARBA00011529"/>
    </source>
</evidence>
<gene>
    <name evidence="10" type="ORF">Ga0061069_11042</name>
</gene>